<reference evidence="1 2" key="1">
    <citation type="submission" date="2018-03" db="EMBL/GenBank/DDBJ databases">
        <title>Genome sequence of the symbiotic type strain Mesorhizobium helmanticense CSLC115NT isolated from Lotus corniculatus nodules.</title>
        <authorList>
            <person name="Sannazzaro A.I."/>
            <person name="Torres Tejerizo G.A."/>
            <person name="Dip D."/>
            <person name="Caballero M."/>
            <person name="Pistorio M."/>
            <person name="Estrella M.J."/>
        </authorList>
    </citation>
    <scope>NUCLEOTIDE SEQUENCE [LARGE SCALE GENOMIC DNA]</scope>
    <source>
        <strain evidence="1 2">CSLC115N</strain>
    </source>
</reference>
<dbReference type="RefSeq" id="WP_107653109.1">
    <property type="nucleotide sequence ID" value="NZ_PZJX01000081.1"/>
</dbReference>
<organism evidence="1 2">
    <name type="scientific">Mesorhizobium helmanticense</name>
    <dbReference type="NCBI Taxonomy" id="1776423"/>
    <lineage>
        <taxon>Bacteria</taxon>
        <taxon>Pseudomonadati</taxon>
        <taxon>Pseudomonadota</taxon>
        <taxon>Alphaproteobacteria</taxon>
        <taxon>Hyphomicrobiales</taxon>
        <taxon>Phyllobacteriaceae</taxon>
        <taxon>Mesorhizobium</taxon>
    </lineage>
</organism>
<dbReference type="Proteomes" id="UP000240259">
    <property type="component" value="Unassembled WGS sequence"/>
</dbReference>
<dbReference type="OrthoDB" id="5184300at2"/>
<dbReference type="EMBL" id="PZJX01000081">
    <property type="protein sequence ID" value="PTE06230.1"/>
    <property type="molecule type" value="Genomic_DNA"/>
</dbReference>
<dbReference type="AlphaFoldDB" id="A0A2T4IKS4"/>
<keyword evidence="2" id="KW-1185">Reference proteome</keyword>
<name>A0A2T4IKS4_9HYPH</name>
<evidence type="ECO:0000313" key="1">
    <source>
        <dbReference type="EMBL" id="PTE06230.1"/>
    </source>
</evidence>
<proteinExistence type="predicted"/>
<evidence type="ECO:0000313" key="2">
    <source>
        <dbReference type="Proteomes" id="UP000240259"/>
    </source>
</evidence>
<accession>A0A2T4IKS4</accession>
<sequence length="270" mass="29704">MTTLIAWTSHDQERFAALHVASDSRISWGSSIHRWDAGRKIFATRSTPDIWAYSGDVLFPALVLSQLMSASDAGLLFDEHSTAQDRHDITMDALRSSFQRRHNAPDRTFTIMHASRDGEKAGARPRLWQTSFDHRTSRWKDEETEIGDQPHLVAVHGSGSTSLKKEARRWEQSNIGGTSRSIYSAFCAAISSGADPLSGGAPQLASIYPQGSAVTAGAVHDGRLYLHGLPINAMADSGRIEWFDALFQRIDPQTLKVRAGAARHAKPKLS</sequence>
<gene>
    <name evidence="1" type="ORF">C9427_32890</name>
</gene>
<comment type="caution">
    <text evidence="1">The sequence shown here is derived from an EMBL/GenBank/DDBJ whole genome shotgun (WGS) entry which is preliminary data.</text>
</comment>
<protein>
    <submittedName>
        <fullName evidence="1">Uncharacterized protein</fullName>
    </submittedName>
</protein>